<dbReference type="GeneID" id="20320613"/>
<evidence type="ECO:0000313" key="3">
    <source>
        <dbReference type="Proteomes" id="UP000054324"/>
    </source>
</evidence>
<dbReference type="KEGG" id="ovi:T265_06434"/>
<name>A0A074ZSH9_OPIVI</name>
<sequence>MTHVPQMTHVSVSKFALCPLSHFAIASDSSVAPFRCLAAMPPGGSTRAEILPGRPSLDRGSREPEVGFEPRTFRSDKLGSLKREL</sequence>
<dbReference type="Proteomes" id="UP000054324">
    <property type="component" value="Unassembled WGS sequence"/>
</dbReference>
<feature type="compositionally biased region" description="Basic and acidic residues" evidence="1">
    <location>
        <begin position="71"/>
        <end position="85"/>
    </location>
</feature>
<dbReference type="OrthoDB" id="6489092at2759"/>
<organism evidence="2 3">
    <name type="scientific">Opisthorchis viverrini</name>
    <name type="common">Southeast Asian liver fluke</name>
    <dbReference type="NCBI Taxonomy" id="6198"/>
    <lineage>
        <taxon>Eukaryota</taxon>
        <taxon>Metazoa</taxon>
        <taxon>Spiralia</taxon>
        <taxon>Lophotrochozoa</taxon>
        <taxon>Platyhelminthes</taxon>
        <taxon>Trematoda</taxon>
        <taxon>Digenea</taxon>
        <taxon>Opisthorchiida</taxon>
        <taxon>Opisthorchiata</taxon>
        <taxon>Opisthorchiidae</taxon>
        <taxon>Opisthorchis</taxon>
    </lineage>
</organism>
<keyword evidence="3" id="KW-1185">Reference proteome</keyword>
<dbReference type="AlphaFoldDB" id="A0A074ZSH9"/>
<dbReference type="EMBL" id="KL596751">
    <property type="protein sequence ID" value="KER26320.1"/>
    <property type="molecule type" value="Genomic_DNA"/>
</dbReference>
<reference evidence="2 3" key="1">
    <citation type="submission" date="2013-11" db="EMBL/GenBank/DDBJ databases">
        <title>Opisthorchis viverrini - life in the bile duct.</title>
        <authorList>
            <person name="Young N.D."/>
            <person name="Nagarajan N."/>
            <person name="Lin S.J."/>
            <person name="Korhonen P.K."/>
            <person name="Jex A.R."/>
            <person name="Hall R.S."/>
            <person name="Safavi-Hemami H."/>
            <person name="Kaewkong W."/>
            <person name="Bertrand D."/>
            <person name="Gao S."/>
            <person name="Seet Q."/>
            <person name="Wongkham S."/>
            <person name="Teh B.T."/>
            <person name="Wongkham C."/>
            <person name="Intapan P.M."/>
            <person name="Maleewong W."/>
            <person name="Yang X."/>
            <person name="Hu M."/>
            <person name="Wang Z."/>
            <person name="Hofmann A."/>
            <person name="Sternberg P.W."/>
            <person name="Tan P."/>
            <person name="Wang J."/>
            <person name="Gasser R.B."/>
        </authorList>
    </citation>
    <scope>NUCLEOTIDE SEQUENCE [LARGE SCALE GENOMIC DNA]</scope>
</reference>
<evidence type="ECO:0000313" key="2">
    <source>
        <dbReference type="EMBL" id="KER26320.1"/>
    </source>
</evidence>
<dbReference type="RefSeq" id="XP_009169956.1">
    <property type="nucleotide sequence ID" value="XM_009171692.1"/>
</dbReference>
<gene>
    <name evidence="2" type="ORF">T265_06434</name>
</gene>
<protein>
    <submittedName>
        <fullName evidence="2">Uncharacterized protein</fullName>
    </submittedName>
</protein>
<evidence type="ECO:0000256" key="1">
    <source>
        <dbReference type="SAM" id="MobiDB-lite"/>
    </source>
</evidence>
<dbReference type="CTD" id="20320613"/>
<feature type="region of interest" description="Disordered" evidence="1">
    <location>
        <begin position="47"/>
        <end position="85"/>
    </location>
</feature>
<accession>A0A074ZSH9</accession>
<feature type="compositionally biased region" description="Basic and acidic residues" evidence="1">
    <location>
        <begin position="56"/>
        <end position="65"/>
    </location>
</feature>
<proteinExistence type="predicted"/>